<dbReference type="EMBL" id="CP036287">
    <property type="protein sequence ID" value="QDU68617.1"/>
    <property type="molecule type" value="Genomic_DNA"/>
</dbReference>
<protein>
    <submittedName>
        <fullName evidence="11">Etoposide-induced protein 2.4 (EI24)</fullName>
    </submittedName>
</protein>
<dbReference type="PANTHER" id="PTHR37468">
    <property type="entry name" value="SULFATE TRANSPORTER CYSZ"/>
    <property type="match status" value="1"/>
</dbReference>
<evidence type="ECO:0000256" key="8">
    <source>
        <dbReference type="ARBA" id="ARBA00023032"/>
    </source>
</evidence>
<feature type="transmembrane region" description="Helical" evidence="10">
    <location>
        <begin position="135"/>
        <end position="159"/>
    </location>
</feature>
<dbReference type="GO" id="GO:0000103">
    <property type="term" value="P:sulfate assimilation"/>
    <property type="evidence" value="ECO:0007669"/>
    <property type="project" value="TreeGrafter"/>
</dbReference>
<keyword evidence="3" id="KW-1003">Cell membrane</keyword>
<feature type="transmembrane region" description="Helical" evidence="10">
    <location>
        <begin position="83"/>
        <end position="101"/>
    </location>
</feature>
<evidence type="ECO:0000256" key="10">
    <source>
        <dbReference type="SAM" id="Phobius"/>
    </source>
</evidence>
<reference evidence="11 12" key="1">
    <citation type="submission" date="2019-02" db="EMBL/GenBank/DDBJ databases">
        <title>Deep-cultivation of Planctomycetes and their phenomic and genomic characterization uncovers novel biology.</title>
        <authorList>
            <person name="Wiegand S."/>
            <person name="Jogler M."/>
            <person name="Boedeker C."/>
            <person name="Pinto D."/>
            <person name="Vollmers J."/>
            <person name="Rivas-Marin E."/>
            <person name="Kohn T."/>
            <person name="Peeters S.H."/>
            <person name="Heuer A."/>
            <person name="Rast P."/>
            <person name="Oberbeckmann S."/>
            <person name="Bunk B."/>
            <person name="Jeske O."/>
            <person name="Meyerdierks A."/>
            <person name="Storesund J.E."/>
            <person name="Kallscheuer N."/>
            <person name="Luecker S."/>
            <person name="Lage O.M."/>
            <person name="Pohl T."/>
            <person name="Merkel B.J."/>
            <person name="Hornburger P."/>
            <person name="Mueller R.-W."/>
            <person name="Bruemmer F."/>
            <person name="Labrenz M."/>
            <person name="Spormann A.M."/>
            <person name="Op den Camp H."/>
            <person name="Overmann J."/>
            <person name="Amann R."/>
            <person name="Jetten M.S.M."/>
            <person name="Mascher T."/>
            <person name="Medema M.H."/>
            <person name="Devos D.P."/>
            <person name="Kaster A.-K."/>
            <person name="Ovreas L."/>
            <person name="Rohde M."/>
            <person name="Galperin M.Y."/>
            <person name="Jogler C."/>
        </authorList>
    </citation>
    <scope>NUCLEOTIDE SEQUENCE [LARGE SCALE GENOMIC DNA]</scope>
    <source>
        <strain evidence="11 12">Pla133</strain>
    </source>
</reference>
<dbReference type="KEGG" id="pbap:Pla133_37180"/>
<evidence type="ECO:0000313" key="11">
    <source>
        <dbReference type="EMBL" id="QDU68617.1"/>
    </source>
</evidence>
<evidence type="ECO:0000256" key="7">
    <source>
        <dbReference type="ARBA" id="ARBA00022989"/>
    </source>
</evidence>
<dbReference type="RefSeq" id="WP_145067784.1">
    <property type="nucleotide sequence ID" value="NZ_CP036287.1"/>
</dbReference>
<keyword evidence="2" id="KW-0813">Transport</keyword>
<evidence type="ECO:0000256" key="3">
    <source>
        <dbReference type="ARBA" id="ARBA00022475"/>
    </source>
</evidence>
<comment type="subcellular location">
    <subcellularLocation>
        <location evidence="1">Membrane</location>
        <topology evidence="1">Multi-pass membrane protein</topology>
    </subcellularLocation>
</comment>
<dbReference type="GO" id="GO:0005886">
    <property type="term" value="C:plasma membrane"/>
    <property type="evidence" value="ECO:0007669"/>
    <property type="project" value="TreeGrafter"/>
</dbReference>
<keyword evidence="7 10" id="KW-1133">Transmembrane helix</keyword>
<sequence length="380" mass="40723">MTAPDSQQPAALPARGKPVPCRRCGYHAPAEPCPHCGGEPREPSLAGETGPVGGLAAGASALFRGAGFLLSTPGTKRWLIPPMLLTVLAFAVATILIWRWIDGVLSGVVPEEVDLHNHLPGWLASVLEWPIRRGLVLLAAQGLGLLGVLFVAALVWWFAFSLLFETVAGPFLDEIHGRIEARWFGEDPRNRLERPEGNDARLNLRASILGALVGAACALALLPRLHGWSLLLLPLIAAAPAVAIGLARPRYGRWLFWVASVELRALRASLLGLTVSGVLLVLFLPVYLVPLIGPYVYAVGAGFATSITLLDLPFSRRGLGLRARLDFLGRHAATMALYGLICGLLFGVPFLGPVVVVPSASVGGLWLFCRLDKRLLRDGR</sequence>
<feature type="transmembrane region" description="Helical" evidence="10">
    <location>
        <begin position="268"/>
        <end position="289"/>
    </location>
</feature>
<name>A0A518BNS6_9BACT</name>
<evidence type="ECO:0000256" key="6">
    <source>
        <dbReference type="ARBA" id="ARBA00022692"/>
    </source>
</evidence>
<dbReference type="AlphaFoldDB" id="A0A518BNS6"/>
<evidence type="ECO:0000313" key="12">
    <source>
        <dbReference type="Proteomes" id="UP000316921"/>
    </source>
</evidence>
<dbReference type="PANTHER" id="PTHR37468:SF1">
    <property type="entry name" value="SULFATE TRANSPORTER CYSZ"/>
    <property type="match status" value="1"/>
</dbReference>
<evidence type="ECO:0000256" key="4">
    <source>
        <dbReference type="ARBA" id="ARBA00022519"/>
    </source>
</evidence>
<dbReference type="GO" id="GO:0009675">
    <property type="term" value="F:high-affinity sulfate:proton symporter activity"/>
    <property type="evidence" value="ECO:0007669"/>
    <property type="project" value="TreeGrafter"/>
</dbReference>
<feature type="transmembrane region" description="Helical" evidence="10">
    <location>
        <begin position="295"/>
        <end position="315"/>
    </location>
</feature>
<dbReference type="GO" id="GO:0019344">
    <property type="term" value="P:cysteine biosynthetic process"/>
    <property type="evidence" value="ECO:0007669"/>
    <property type="project" value="TreeGrafter"/>
</dbReference>
<gene>
    <name evidence="11" type="ORF">Pla133_37180</name>
</gene>
<keyword evidence="12" id="KW-1185">Reference proteome</keyword>
<evidence type="ECO:0000256" key="1">
    <source>
        <dbReference type="ARBA" id="ARBA00004141"/>
    </source>
</evidence>
<keyword evidence="6 10" id="KW-0812">Transmembrane</keyword>
<proteinExistence type="predicted"/>
<accession>A0A518BNS6</accession>
<evidence type="ECO:0000256" key="5">
    <source>
        <dbReference type="ARBA" id="ARBA00022605"/>
    </source>
</evidence>
<keyword evidence="5" id="KW-0028">Amino-acid biosynthesis</keyword>
<evidence type="ECO:0000256" key="2">
    <source>
        <dbReference type="ARBA" id="ARBA00022448"/>
    </source>
</evidence>
<dbReference type="InterPro" id="IPR059112">
    <property type="entry name" value="CysZ/EI24"/>
</dbReference>
<keyword evidence="9 10" id="KW-0472">Membrane</keyword>
<dbReference type="InterPro" id="IPR050480">
    <property type="entry name" value="CysZ-like"/>
</dbReference>
<keyword evidence="8" id="KW-0764">Sulfate transport</keyword>
<organism evidence="11 12">
    <name type="scientific">Engelhardtia mirabilis</name>
    <dbReference type="NCBI Taxonomy" id="2528011"/>
    <lineage>
        <taxon>Bacteria</taxon>
        <taxon>Pseudomonadati</taxon>
        <taxon>Planctomycetota</taxon>
        <taxon>Planctomycetia</taxon>
        <taxon>Planctomycetia incertae sedis</taxon>
        <taxon>Engelhardtia</taxon>
    </lineage>
</organism>
<feature type="transmembrane region" description="Helical" evidence="10">
    <location>
        <begin position="327"/>
        <end position="348"/>
    </location>
</feature>
<evidence type="ECO:0000256" key="9">
    <source>
        <dbReference type="ARBA" id="ARBA00023136"/>
    </source>
</evidence>
<feature type="transmembrane region" description="Helical" evidence="10">
    <location>
        <begin position="228"/>
        <end position="247"/>
    </location>
</feature>
<keyword evidence="4" id="KW-0997">Cell inner membrane</keyword>
<dbReference type="Proteomes" id="UP000316921">
    <property type="component" value="Chromosome"/>
</dbReference>
<dbReference type="Pfam" id="PF07264">
    <property type="entry name" value="EI24"/>
    <property type="match status" value="1"/>
</dbReference>